<keyword evidence="3" id="KW-1185">Reference proteome</keyword>
<proteinExistence type="predicted"/>
<dbReference type="PANTHER" id="PTHR34219:SF4">
    <property type="entry name" value="PEPSY DOMAIN-CONTAINING PROTEIN"/>
    <property type="match status" value="1"/>
</dbReference>
<feature type="transmembrane region" description="Helical" evidence="1">
    <location>
        <begin position="489"/>
        <end position="508"/>
    </location>
</feature>
<evidence type="ECO:0000313" key="2">
    <source>
        <dbReference type="EMBL" id="MBN7820279.1"/>
    </source>
</evidence>
<dbReference type="InterPro" id="IPR005625">
    <property type="entry name" value="PepSY-ass_TM"/>
</dbReference>
<name>A0ABS3CT33_9ALTE</name>
<dbReference type="RefSeq" id="WP_206594114.1">
    <property type="nucleotide sequence ID" value="NZ_JAFKCS010000008.1"/>
</dbReference>
<dbReference type="EMBL" id="JAFKCS010000008">
    <property type="protein sequence ID" value="MBN7820279.1"/>
    <property type="molecule type" value="Genomic_DNA"/>
</dbReference>
<dbReference type="Pfam" id="PF03929">
    <property type="entry name" value="PepSY_TM"/>
    <property type="match status" value="1"/>
</dbReference>
<organism evidence="2 3">
    <name type="scientific">Bowmanella yangjiangensis</name>
    <dbReference type="NCBI Taxonomy" id="2811230"/>
    <lineage>
        <taxon>Bacteria</taxon>
        <taxon>Pseudomonadati</taxon>
        <taxon>Pseudomonadota</taxon>
        <taxon>Gammaproteobacteria</taxon>
        <taxon>Alteromonadales</taxon>
        <taxon>Alteromonadaceae</taxon>
        <taxon>Bowmanella</taxon>
    </lineage>
</organism>
<gene>
    <name evidence="2" type="ORF">J0A65_10415</name>
</gene>
<feature type="transmembrane region" description="Helical" evidence="1">
    <location>
        <begin position="151"/>
        <end position="175"/>
    </location>
</feature>
<evidence type="ECO:0000313" key="3">
    <source>
        <dbReference type="Proteomes" id="UP000663992"/>
    </source>
</evidence>
<comment type="caution">
    <text evidence="2">The sequence shown here is derived from an EMBL/GenBank/DDBJ whole genome shotgun (WGS) entry which is preliminary data.</text>
</comment>
<keyword evidence="1" id="KW-1133">Transmembrane helix</keyword>
<keyword evidence="1" id="KW-0812">Transmembrane</keyword>
<feature type="transmembrane region" description="Helical" evidence="1">
    <location>
        <begin position="452"/>
        <end position="469"/>
    </location>
</feature>
<accession>A0ABS3CT33</accession>
<dbReference type="PANTHER" id="PTHR34219">
    <property type="entry name" value="IRON-REGULATED INNER MEMBRANE PROTEIN-RELATED"/>
    <property type="match status" value="1"/>
</dbReference>
<dbReference type="Proteomes" id="UP000663992">
    <property type="component" value="Unassembled WGS sequence"/>
</dbReference>
<feature type="transmembrane region" description="Helical" evidence="1">
    <location>
        <begin position="196"/>
        <end position="220"/>
    </location>
</feature>
<feature type="transmembrane region" description="Helical" evidence="1">
    <location>
        <begin position="350"/>
        <end position="371"/>
    </location>
</feature>
<reference evidence="2 3" key="1">
    <citation type="submission" date="2021-03" db="EMBL/GenBank/DDBJ databases">
        <title>novel species isolated from a fishpond in China.</title>
        <authorList>
            <person name="Lu H."/>
            <person name="Cai Z."/>
        </authorList>
    </citation>
    <scope>NUCLEOTIDE SEQUENCE [LARGE SCALE GENOMIC DNA]</scope>
    <source>
        <strain evidence="2 3">Y57</strain>
    </source>
</reference>
<protein>
    <submittedName>
        <fullName evidence="2">PepSY domain-containing protein</fullName>
    </submittedName>
</protein>
<feature type="transmembrane region" description="Helical" evidence="1">
    <location>
        <begin position="425"/>
        <end position="445"/>
    </location>
</feature>
<keyword evidence="1" id="KW-0472">Membrane</keyword>
<evidence type="ECO:0000256" key="1">
    <source>
        <dbReference type="SAM" id="Phobius"/>
    </source>
</evidence>
<feature type="transmembrane region" description="Helical" evidence="1">
    <location>
        <begin position="391"/>
        <end position="413"/>
    </location>
</feature>
<feature type="transmembrane region" description="Helical" evidence="1">
    <location>
        <begin position="12"/>
        <end position="36"/>
    </location>
</feature>
<sequence>MRGSFFRSMTWLHTWAGLLTCWLLFLVFFAGTLSYFRHEITWWMQPKSHGLKPVDYTQHTAGLSRVLNLLNERAPDATSWVIDLPTERQPLLHWRYREATQPGERRASVVKGYLSVDGDTQWAALLDTKGGEFFYRLHFDLHYISPMTARWVVGAAAMVMLVGLITGLVIHRRIFADFFTFRAGKGAKTWLDLHNLSAVFALPFHLMITYTGLLTLMFMYMPAPVEKVYPGGMAGFFSDQNPTFKPVASAGRPLSQPVDWQQLIGHFKDNKELAAISRISIDNPADINARITLYGKADGVIAHYARASLYDASGEVLGTTREAQFYAAERTANTMIALHTAQFSPWSLRWLFVVGGILGCVMVASGGILWARRLVEKNLRLGRPPGWNLRLVQGMNLATVVGLPLSAMVYLYLNRLLPAGLDVRAEWEINGFFISFALTLVLALIRADYKSWALGWLLVAAMALALPMVNAMTTNYHLIAYLQSRQWPLAALELCVMLAGILALWGAARCAKSASSASGQSLSQAYC</sequence>